<dbReference type="EMBL" id="UINC01192715">
    <property type="protein sequence ID" value="SVE07999.1"/>
    <property type="molecule type" value="Genomic_DNA"/>
</dbReference>
<feature type="non-terminal residue" evidence="1">
    <location>
        <position position="71"/>
    </location>
</feature>
<evidence type="ECO:0000313" key="1">
    <source>
        <dbReference type="EMBL" id="SVE07999.1"/>
    </source>
</evidence>
<protein>
    <submittedName>
        <fullName evidence="1">Uncharacterized protein</fullName>
    </submittedName>
</protein>
<sequence>MIKFFLGAIIALALIGGAIRFASDEHSWQLIIHKQEALHSVQTGAIRIYKIVEKLISGSDISDTSSIVIEE</sequence>
<name>A0A383AKB2_9ZZZZ</name>
<gene>
    <name evidence="1" type="ORF">METZ01_LOCUS460853</name>
</gene>
<accession>A0A383AKB2</accession>
<proteinExistence type="predicted"/>
<reference evidence="1" key="1">
    <citation type="submission" date="2018-05" db="EMBL/GenBank/DDBJ databases">
        <authorList>
            <person name="Lanie J.A."/>
            <person name="Ng W.-L."/>
            <person name="Kazmierczak K.M."/>
            <person name="Andrzejewski T.M."/>
            <person name="Davidsen T.M."/>
            <person name="Wayne K.J."/>
            <person name="Tettelin H."/>
            <person name="Glass J.I."/>
            <person name="Rusch D."/>
            <person name="Podicherti R."/>
            <person name="Tsui H.-C.T."/>
            <person name="Winkler M.E."/>
        </authorList>
    </citation>
    <scope>NUCLEOTIDE SEQUENCE</scope>
</reference>
<dbReference type="AlphaFoldDB" id="A0A383AKB2"/>
<organism evidence="1">
    <name type="scientific">marine metagenome</name>
    <dbReference type="NCBI Taxonomy" id="408172"/>
    <lineage>
        <taxon>unclassified sequences</taxon>
        <taxon>metagenomes</taxon>
        <taxon>ecological metagenomes</taxon>
    </lineage>
</organism>